<feature type="transmembrane region" description="Helical" evidence="1">
    <location>
        <begin position="14"/>
        <end position="34"/>
    </location>
</feature>
<organism evidence="2 3">
    <name type="scientific">Salibacterium lacus</name>
    <dbReference type="NCBI Taxonomy" id="1898109"/>
    <lineage>
        <taxon>Bacteria</taxon>
        <taxon>Bacillati</taxon>
        <taxon>Bacillota</taxon>
        <taxon>Bacilli</taxon>
        <taxon>Bacillales</taxon>
        <taxon>Bacillaceae</taxon>
    </lineage>
</organism>
<name>A0ABW5T726_9BACI</name>
<reference evidence="3" key="1">
    <citation type="journal article" date="2019" name="Int. J. Syst. Evol. Microbiol.">
        <title>The Global Catalogue of Microorganisms (GCM) 10K type strain sequencing project: providing services to taxonomists for standard genome sequencing and annotation.</title>
        <authorList>
            <consortium name="The Broad Institute Genomics Platform"/>
            <consortium name="The Broad Institute Genome Sequencing Center for Infectious Disease"/>
            <person name="Wu L."/>
            <person name="Ma J."/>
        </authorList>
    </citation>
    <scope>NUCLEOTIDE SEQUENCE [LARGE SCALE GENOMIC DNA]</scope>
    <source>
        <strain evidence="3">KCTC 33792</strain>
    </source>
</reference>
<keyword evidence="1" id="KW-1133">Transmembrane helix</keyword>
<dbReference type="EMBL" id="JBHUML010000005">
    <property type="protein sequence ID" value="MFD2706655.1"/>
    <property type="molecule type" value="Genomic_DNA"/>
</dbReference>
<dbReference type="RefSeq" id="WP_380713960.1">
    <property type="nucleotide sequence ID" value="NZ_JBHUML010000005.1"/>
</dbReference>
<feature type="transmembrane region" description="Helical" evidence="1">
    <location>
        <begin position="40"/>
        <end position="59"/>
    </location>
</feature>
<dbReference type="Proteomes" id="UP001597520">
    <property type="component" value="Unassembled WGS sequence"/>
</dbReference>
<gene>
    <name evidence="2" type="ORF">ACFSUB_14410</name>
</gene>
<proteinExistence type="predicted"/>
<evidence type="ECO:0000313" key="2">
    <source>
        <dbReference type="EMBL" id="MFD2706655.1"/>
    </source>
</evidence>
<evidence type="ECO:0000256" key="1">
    <source>
        <dbReference type="SAM" id="Phobius"/>
    </source>
</evidence>
<sequence length="83" mass="9656">MNEPEWRGVRWMRWLPYVVYWLIFAVGLVSWWFWPQDYGFAITILLTLISGVFSMIAAAALLSWKLGIVSLALLLSPWVVLLL</sequence>
<keyword evidence="3" id="KW-1185">Reference proteome</keyword>
<evidence type="ECO:0000313" key="3">
    <source>
        <dbReference type="Proteomes" id="UP001597520"/>
    </source>
</evidence>
<comment type="caution">
    <text evidence="2">The sequence shown here is derived from an EMBL/GenBank/DDBJ whole genome shotgun (WGS) entry which is preliminary data.</text>
</comment>
<accession>A0ABW5T726</accession>
<keyword evidence="1" id="KW-0812">Transmembrane</keyword>
<keyword evidence="1" id="KW-0472">Membrane</keyword>
<protein>
    <submittedName>
        <fullName evidence="2">Uncharacterized protein</fullName>
    </submittedName>
</protein>